<evidence type="ECO:0000313" key="3">
    <source>
        <dbReference type="Proteomes" id="UP001605036"/>
    </source>
</evidence>
<accession>A0ABD1YZE3</accession>
<protein>
    <submittedName>
        <fullName evidence="2">Uncharacterized protein</fullName>
    </submittedName>
</protein>
<feature type="compositionally biased region" description="Polar residues" evidence="1">
    <location>
        <begin position="99"/>
        <end position="136"/>
    </location>
</feature>
<feature type="compositionally biased region" description="Polar residues" evidence="1">
    <location>
        <begin position="150"/>
        <end position="160"/>
    </location>
</feature>
<name>A0ABD1YZE3_9MARC</name>
<evidence type="ECO:0000256" key="1">
    <source>
        <dbReference type="SAM" id="MobiDB-lite"/>
    </source>
</evidence>
<proteinExistence type="predicted"/>
<dbReference type="AlphaFoldDB" id="A0ABD1YZE3"/>
<reference evidence="2 3" key="1">
    <citation type="submission" date="2024-09" db="EMBL/GenBank/DDBJ databases">
        <title>Chromosome-scale assembly of Riccia fluitans.</title>
        <authorList>
            <person name="Paukszto L."/>
            <person name="Sawicki J."/>
            <person name="Karawczyk K."/>
            <person name="Piernik-Szablinska J."/>
            <person name="Szczecinska M."/>
            <person name="Mazdziarz M."/>
        </authorList>
    </citation>
    <scope>NUCLEOTIDE SEQUENCE [LARGE SCALE GENOMIC DNA]</scope>
    <source>
        <strain evidence="2">Rf_01</strain>
        <tissue evidence="2">Aerial parts of the thallus</tissue>
    </source>
</reference>
<dbReference type="EMBL" id="JBHFFA010000003">
    <property type="protein sequence ID" value="KAL2635199.1"/>
    <property type="molecule type" value="Genomic_DNA"/>
</dbReference>
<organism evidence="2 3">
    <name type="scientific">Riccia fluitans</name>
    <dbReference type="NCBI Taxonomy" id="41844"/>
    <lineage>
        <taxon>Eukaryota</taxon>
        <taxon>Viridiplantae</taxon>
        <taxon>Streptophyta</taxon>
        <taxon>Embryophyta</taxon>
        <taxon>Marchantiophyta</taxon>
        <taxon>Marchantiopsida</taxon>
        <taxon>Marchantiidae</taxon>
        <taxon>Marchantiales</taxon>
        <taxon>Ricciaceae</taxon>
        <taxon>Riccia</taxon>
    </lineage>
</organism>
<gene>
    <name evidence="2" type="ORF">R1flu_006678</name>
</gene>
<feature type="region of interest" description="Disordered" evidence="1">
    <location>
        <begin position="92"/>
        <end position="160"/>
    </location>
</feature>
<evidence type="ECO:0000313" key="2">
    <source>
        <dbReference type="EMBL" id="KAL2635199.1"/>
    </source>
</evidence>
<comment type="caution">
    <text evidence="2">The sequence shown here is derived from an EMBL/GenBank/DDBJ whole genome shotgun (WGS) entry which is preliminary data.</text>
</comment>
<dbReference type="Proteomes" id="UP001605036">
    <property type="component" value="Unassembled WGS sequence"/>
</dbReference>
<keyword evidence="3" id="KW-1185">Reference proteome</keyword>
<sequence length="160" mass="17678">MKSQETGAPGDNDAADSELWNIANIHDWNGIDRQAGLPLPTNRNLFGNLDSPIQDYRLALMRVNPEFEHNYPALHSLPSAGSSRKLGRAELARLRPTASYPTRLNDSRGGSRNFSTSLGIHGLNPSQHEMQENSEALSPCFEPRFGSPIKDSQSRLQSPQ</sequence>